<feature type="region of interest" description="Disordered" evidence="1">
    <location>
        <begin position="183"/>
        <end position="203"/>
    </location>
</feature>
<organism evidence="2 3">
    <name type="scientific">Cadophora malorum</name>
    <dbReference type="NCBI Taxonomy" id="108018"/>
    <lineage>
        <taxon>Eukaryota</taxon>
        <taxon>Fungi</taxon>
        <taxon>Dikarya</taxon>
        <taxon>Ascomycota</taxon>
        <taxon>Pezizomycotina</taxon>
        <taxon>Leotiomycetes</taxon>
        <taxon>Helotiales</taxon>
        <taxon>Ploettnerulaceae</taxon>
        <taxon>Cadophora</taxon>
    </lineage>
</organism>
<gene>
    <name evidence="2" type="ORF">IFR04_007543</name>
</gene>
<dbReference type="GO" id="GO:0000444">
    <property type="term" value="C:MIS12/MIND type complex"/>
    <property type="evidence" value="ECO:0007669"/>
    <property type="project" value="InterPro"/>
</dbReference>
<keyword evidence="3" id="KW-1185">Reference proteome</keyword>
<feature type="compositionally biased region" description="Basic and acidic residues" evidence="1">
    <location>
        <begin position="73"/>
        <end position="83"/>
    </location>
</feature>
<feature type="compositionally biased region" description="Polar residues" evidence="1">
    <location>
        <begin position="118"/>
        <end position="136"/>
    </location>
</feature>
<dbReference type="Pfam" id="PF08202">
    <property type="entry name" value="MIS13"/>
    <property type="match status" value="1"/>
</dbReference>
<dbReference type="Proteomes" id="UP000664132">
    <property type="component" value="Unassembled WGS sequence"/>
</dbReference>
<sequence>MTTLIRTRNPLETLSMSQQPSGRRRSKRLAAYDEEDGDFVFTRGTKRTKTAPAQAEPAPTPAPAASAKRVRKPKEVVKERDDETNATAKKPRGRKMSFSTPKVDNDTLVVAKKRKATRSSTGKTQNGESNGNTSRTDPGDYDSVELLGETVVDQTDGSVVDHSKQSTVIALPFSDTPIINRNKELRKKGGNGGARRSSLGLRGRRASSLIDNGHSAIPHREVETSEFYKHIEAEGLSEPRRMKQLLTWTGERCMGEKPSHGDPNIGAVLAARMIQESLLKDFANKSEFSDWFNREESAPTKVVKTPNPRNIELEQNLGGLEERIKLLREERDQWKAFSKPPPTLPPLLPEDALELDASHIDSSLLTPEQAAIFAEVTSLSALEIRKQASERVQSLQSDLEFKVDRFADGVHKLEQYQHTVGRVADKILALSAVRLDQRDQREKEEIGTRDLPMQEVLRSLSRILPEGSKGR</sequence>
<evidence type="ECO:0008006" key="4">
    <source>
        <dbReference type="Google" id="ProtNLM"/>
    </source>
</evidence>
<dbReference type="EMBL" id="JAFJYH010000108">
    <property type="protein sequence ID" value="KAG4419309.1"/>
    <property type="molecule type" value="Genomic_DNA"/>
</dbReference>
<proteinExistence type="predicted"/>
<dbReference type="PANTHER" id="PTHR14778:SF2">
    <property type="entry name" value="KINETOCHORE-ASSOCIATED PROTEIN DSN1 HOMOLOG"/>
    <property type="match status" value="1"/>
</dbReference>
<dbReference type="AlphaFoldDB" id="A0A8H7WAY4"/>
<dbReference type="GO" id="GO:0007059">
    <property type="term" value="P:chromosome segregation"/>
    <property type="evidence" value="ECO:0007669"/>
    <property type="project" value="InterPro"/>
</dbReference>
<dbReference type="InterPro" id="IPR013218">
    <property type="entry name" value="Dsn1/Mis13"/>
</dbReference>
<comment type="caution">
    <text evidence="2">The sequence shown here is derived from an EMBL/GenBank/DDBJ whole genome shotgun (WGS) entry which is preliminary data.</text>
</comment>
<dbReference type="PANTHER" id="PTHR14778">
    <property type="entry name" value="KINETOCHORE-ASSOCIATED PROTEIN DSN1 HOMOLOG"/>
    <property type="match status" value="1"/>
</dbReference>
<evidence type="ECO:0000313" key="2">
    <source>
        <dbReference type="EMBL" id="KAG4419309.1"/>
    </source>
</evidence>
<name>A0A8H7WAY4_9HELO</name>
<feature type="compositionally biased region" description="Low complexity" evidence="1">
    <location>
        <begin position="194"/>
        <end position="203"/>
    </location>
</feature>
<dbReference type="OrthoDB" id="3364649at2759"/>
<accession>A0A8H7WAY4</accession>
<evidence type="ECO:0000313" key="3">
    <source>
        <dbReference type="Proteomes" id="UP000664132"/>
    </source>
</evidence>
<evidence type="ECO:0000256" key="1">
    <source>
        <dbReference type="SAM" id="MobiDB-lite"/>
    </source>
</evidence>
<feature type="compositionally biased region" description="Low complexity" evidence="1">
    <location>
        <begin position="51"/>
        <end position="67"/>
    </location>
</feature>
<protein>
    <recommendedName>
        <fullName evidence="4">Kinetochore protein mis13</fullName>
    </recommendedName>
</protein>
<dbReference type="GO" id="GO:0051301">
    <property type="term" value="P:cell division"/>
    <property type="evidence" value="ECO:0007669"/>
    <property type="project" value="InterPro"/>
</dbReference>
<feature type="compositionally biased region" description="Polar residues" evidence="1">
    <location>
        <begin position="1"/>
        <end position="21"/>
    </location>
</feature>
<reference evidence="2" key="1">
    <citation type="submission" date="2021-02" db="EMBL/GenBank/DDBJ databases">
        <title>Genome sequence Cadophora malorum strain M34.</title>
        <authorList>
            <person name="Stefanovic E."/>
            <person name="Vu D."/>
            <person name="Scully C."/>
            <person name="Dijksterhuis J."/>
            <person name="Roader J."/>
            <person name="Houbraken J."/>
        </authorList>
    </citation>
    <scope>NUCLEOTIDE SEQUENCE</scope>
    <source>
        <strain evidence="2">M34</strain>
    </source>
</reference>
<feature type="region of interest" description="Disordered" evidence="1">
    <location>
        <begin position="1"/>
        <end position="142"/>
    </location>
</feature>